<sequence length="510" mass="56751">MPDTCTDTENTLFLSEALKFLGVDGNFTALQAESHTDKREATAATVTAIIIICILAMMMIVGTAYDVIFLQWPKWRVQWQQKEEEKNKMSLFTANGGDIASMPQQTQGVDDDEPLIIKNDIQQPTLAPRGKLVKALLAFSVYTNGSKVLNTSQPPGAISCIHGIRFLSMTWVILGHLFAFGIQDIDNLASEVPILLSRWTFDAIANAFVSVDSFFTLSGLLVAYVTVTEMKKRNGWNLNWGLFYFHRFWRSCFSHSWYLSNDMQFFLVSPLMLIPFYFNTFLGLASCGIFFLTHIITTGVLSAQHKWGATLISAAADGGLASYFQDYYEAPWCRIGPYIVGIVTGYFLATKRDKIKLTWLRATIGWVVATAVALAVLYGLRGDIKGDHRSSVSTAALYNALARSAWGACVCWVIVACVTGWGGFVNTLLSWSPFVVLGRLTYMAYLFHISLIAIFFGNQDTLFHLNGFNIAVLFLGVVVATYGISFVLMLALESPMIGLEKVFLPQRRKD</sequence>
<name>A0AAV4GQP4_9GAST</name>
<keyword evidence="1" id="KW-0472">Membrane</keyword>
<feature type="transmembrane region" description="Helical" evidence="1">
    <location>
        <begin position="400"/>
        <end position="424"/>
    </location>
</feature>
<dbReference type="Pfam" id="PF01757">
    <property type="entry name" value="Acyl_transf_3"/>
    <property type="match status" value="1"/>
</dbReference>
<dbReference type="EMBL" id="BMAT01001546">
    <property type="protein sequence ID" value="GFR87889.1"/>
    <property type="molecule type" value="Genomic_DNA"/>
</dbReference>
<dbReference type="GO" id="GO:0016747">
    <property type="term" value="F:acyltransferase activity, transferring groups other than amino-acyl groups"/>
    <property type="evidence" value="ECO:0007669"/>
    <property type="project" value="InterPro"/>
</dbReference>
<dbReference type="Proteomes" id="UP000762676">
    <property type="component" value="Unassembled WGS sequence"/>
</dbReference>
<evidence type="ECO:0000313" key="4">
    <source>
        <dbReference type="Proteomes" id="UP000762676"/>
    </source>
</evidence>
<feature type="transmembrane region" description="Helical" evidence="1">
    <location>
        <begin position="436"/>
        <end position="456"/>
    </location>
</feature>
<dbReference type="InterPro" id="IPR052728">
    <property type="entry name" value="O2_lipid_transport_reg"/>
</dbReference>
<feature type="transmembrane region" description="Helical" evidence="1">
    <location>
        <begin position="166"/>
        <end position="183"/>
    </location>
</feature>
<feature type="transmembrane region" description="Helical" evidence="1">
    <location>
        <begin position="468"/>
        <end position="492"/>
    </location>
</feature>
<feature type="domain" description="Acyltransferase 3" evidence="2">
    <location>
        <begin position="236"/>
        <end position="489"/>
    </location>
</feature>
<reference evidence="3 4" key="1">
    <citation type="journal article" date="2021" name="Elife">
        <title>Chloroplast acquisition without the gene transfer in kleptoplastic sea slugs, Plakobranchus ocellatus.</title>
        <authorList>
            <person name="Maeda T."/>
            <person name="Takahashi S."/>
            <person name="Yoshida T."/>
            <person name="Shimamura S."/>
            <person name="Takaki Y."/>
            <person name="Nagai Y."/>
            <person name="Toyoda A."/>
            <person name="Suzuki Y."/>
            <person name="Arimoto A."/>
            <person name="Ishii H."/>
            <person name="Satoh N."/>
            <person name="Nishiyama T."/>
            <person name="Hasebe M."/>
            <person name="Maruyama T."/>
            <person name="Minagawa J."/>
            <person name="Obokata J."/>
            <person name="Shigenobu S."/>
        </authorList>
    </citation>
    <scope>NUCLEOTIDE SEQUENCE [LARGE SCALE GENOMIC DNA]</scope>
</reference>
<protein>
    <submittedName>
        <fullName evidence="3">Nose resistant to fluoxetine protein 6-like</fullName>
    </submittedName>
</protein>
<comment type="caution">
    <text evidence="3">The sequence shown here is derived from an EMBL/GenBank/DDBJ whole genome shotgun (WGS) entry which is preliminary data.</text>
</comment>
<evidence type="ECO:0000313" key="3">
    <source>
        <dbReference type="EMBL" id="GFR87889.1"/>
    </source>
</evidence>
<organism evidence="3 4">
    <name type="scientific">Elysia marginata</name>
    <dbReference type="NCBI Taxonomy" id="1093978"/>
    <lineage>
        <taxon>Eukaryota</taxon>
        <taxon>Metazoa</taxon>
        <taxon>Spiralia</taxon>
        <taxon>Lophotrochozoa</taxon>
        <taxon>Mollusca</taxon>
        <taxon>Gastropoda</taxon>
        <taxon>Heterobranchia</taxon>
        <taxon>Euthyneura</taxon>
        <taxon>Panpulmonata</taxon>
        <taxon>Sacoglossa</taxon>
        <taxon>Placobranchoidea</taxon>
        <taxon>Plakobranchidae</taxon>
        <taxon>Elysia</taxon>
    </lineage>
</organism>
<keyword evidence="1" id="KW-0812">Transmembrane</keyword>
<feature type="transmembrane region" description="Helical" evidence="1">
    <location>
        <begin position="271"/>
        <end position="296"/>
    </location>
</feature>
<dbReference type="AlphaFoldDB" id="A0AAV4GQP4"/>
<feature type="transmembrane region" description="Helical" evidence="1">
    <location>
        <begin position="203"/>
        <end position="226"/>
    </location>
</feature>
<evidence type="ECO:0000256" key="1">
    <source>
        <dbReference type="SAM" id="Phobius"/>
    </source>
</evidence>
<keyword evidence="1" id="KW-1133">Transmembrane helix</keyword>
<feature type="transmembrane region" description="Helical" evidence="1">
    <location>
        <begin position="359"/>
        <end position="380"/>
    </location>
</feature>
<gene>
    <name evidence="3" type="ORF">ElyMa_000757000</name>
</gene>
<feature type="transmembrane region" description="Helical" evidence="1">
    <location>
        <begin position="43"/>
        <end position="68"/>
    </location>
</feature>
<dbReference type="PANTHER" id="PTHR11161:SF0">
    <property type="entry name" value="O-ACYLTRANSFERASE LIKE PROTEIN"/>
    <property type="match status" value="1"/>
</dbReference>
<evidence type="ECO:0000259" key="2">
    <source>
        <dbReference type="Pfam" id="PF01757"/>
    </source>
</evidence>
<dbReference type="PANTHER" id="PTHR11161">
    <property type="entry name" value="O-ACYLTRANSFERASE"/>
    <property type="match status" value="1"/>
</dbReference>
<accession>A0AAV4GQP4</accession>
<dbReference type="InterPro" id="IPR002656">
    <property type="entry name" value="Acyl_transf_3_dom"/>
</dbReference>
<proteinExistence type="predicted"/>
<keyword evidence="4" id="KW-1185">Reference proteome</keyword>